<dbReference type="Proteomes" id="UP000827816">
    <property type="component" value="Segment"/>
</dbReference>
<evidence type="ECO:0000313" key="2">
    <source>
        <dbReference type="Proteomes" id="UP000827816"/>
    </source>
</evidence>
<keyword evidence="2" id="KW-1185">Reference proteome</keyword>
<sequence>MKPEFEFGDYALIEQKRFGVPNEMFVYKVVSQISSNTWVEVPVTVGKKEEIHSESEPVCLCICCGVDETEVRRYRVKDMQHYPREAAQ</sequence>
<proteinExistence type="predicted"/>
<name>A0AAE9CBP5_9CAUD</name>
<reference evidence="1" key="1">
    <citation type="submission" date="2021-10" db="EMBL/GenBank/DDBJ databases">
        <authorList>
            <person name="Brantly S."/>
            <person name="Loertscher E."/>
            <person name="Chow J."/>
            <person name="Doney J."/>
            <person name="Standing N."/>
            <person name="Ruesch S."/>
            <person name="Holmstead J."/>
            <person name="Fairholm J."/>
            <person name="Parson M."/>
            <person name="Rodriguez W."/>
            <person name="Himes S."/>
            <person name="Tovar K."/>
            <person name="Wilkey A."/>
            <person name="Birch L."/>
            <person name="Hogan T."/>
            <person name="Flake P."/>
            <person name="Walker J."/>
            <person name="Johnson L."/>
            <person name="Kruger J.L."/>
            <person name="Sharma R."/>
            <person name="Breakwell D.P."/>
            <person name="Grose J.H."/>
        </authorList>
    </citation>
    <scope>NUCLEOTIDE SEQUENCE</scope>
</reference>
<gene>
    <name evidence="1" type="ORF">COBRASIX_62</name>
</gene>
<protein>
    <submittedName>
        <fullName evidence="1">Uncharacterized protein</fullName>
    </submittedName>
</protein>
<accession>A0AAE9CBP5</accession>
<evidence type="ECO:0000313" key="1">
    <source>
        <dbReference type="EMBL" id="UGO47227.1"/>
    </source>
</evidence>
<organism evidence="1 2">
    <name type="scientific">Enterobacter phage vB_EclS_CobraSix</name>
    <dbReference type="NCBI Taxonomy" id="2894794"/>
    <lineage>
        <taxon>Viruses</taxon>
        <taxon>Duplodnaviria</taxon>
        <taxon>Heunggongvirae</taxon>
        <taxon>Uroviricota</taxon>
        <taxon>Caudoviricetes</taxon>
        <taxon>Cobrasixvirus</taxon>
        <taxon>Cobrasixvirus cobrasix</taxon>
    </lineage>
</organism>
<dbReference type="EMBL" id="OK499971">
    <property type="protein sequence ID" value="UGO47227.1"/>
    <property type="molecule type" value="Genomic_DNA"/>
</dbReference>